<reference evidence="2 3" key="1">
    <citation type="journal article" date="2013" name="Genome Biol.">
        <title>The genome sequence of the most widely cultivated cacao type and its use to identify candidate genes regulating pod color.</title>
        <authorList>
            <person name="Motamayor J.C."/>
            <person name="Mockaitis K."/>
            <person name="Schmutz J."/>
            <person name="Haiminen N."/>
            <person name="Iii D.L."/>
            <person name="Cornejo O."/>
            <person name="Findley S.D."/>
            <person name="Zheng P."/>
            <person name="Utro F."/>
            <person name="Royaert S."/>
            <person name="Saski C."/>
            <person name="Jenkins J."/>
            <person name="Podicheti R."/>
            <person name="Zhao M."/>
            <person name="Scheffler B.E."/>
            <person name="Stack J.C."/>
            <person name="Feltus F.A."/>
            <person name="Mustiga G.M."/>
            <person name="Amores F."/>
            <person name="Phillips W."/>
            <person name="Marelli J.P."/>
            <person name="May G.D."/>
            <person name="Shapiro H."/>
            <person name="Ma J."/>
            <person name="Bustamante C.D."/>
            <person name="Schnell R.J."/>
            <person name="Main D."/>
            <person name="Gilbert D."/>
            <person name="Parida L."/>
            <person name="Kuhn D.N."/>
        </authorList>
    </citation>
    <scope>NUCLEOTIDE SEQUENCE [LARGE SCALE GENOMIC DNA]</scope>
    <source>
        <strain evidence="3">cv. Matina 1-6</strain>
    </source>
</reference>
<name>A0A061E0W2_THECC</name>
<dbReference type="Proteomes" id="UP000026915">
    <property type="component" value="Chromosome 2"/>
</dbReference>
<dbReference type="eggNOG" id="ENOG502QVXQ">
    <property type="taxonomic scope" value="Eukaryota"/>
</dbReference>
<dbReference type="GO" id="GO:0010099">
    <property type="term" value="P:regulation of photomorphogenesis"/>
    <property type="evidence" value="ECO:0007669"/>
    <property type="project" value="InterPro"/>
</dbReference>
<organism evidence="2 3">
    <name type="scientific">Theobroma cacao</name>
    <name type="common">Cacao</name>
    <name type="synonym">Cocoa</name>
    <dbReference type="NCBI Taxonomy" id="3641"/>
    <lineage>
        <taxon>Eukaryota</taxon>
        <taxon>Viridiplantae</taxon>
        <taxon>Streptophyta</taxon>
        <taxon>Embryophyta</taxon>
        <taxon>Tracheophyta</taxon>
        <taxon>Spermatophyta</taxon>
        <taxon>Magnoliopsida</taxon>
        <taxon>eudicotyledons</taxon>
        <taxon>Gunneridae</taxon>
        <taxon>Pentapetalae</taxon>
        <taxon>rosids</taxon>
        <taxon>malvids</taxon>
        <taxon>Malvales</taxon>
        <taxon>Malvaceae</taxon>
        <taxon>Byttnerioideae</taxon>
        <taxon>Theobroma</taxon>
    </lineage>
</organism>
<dbReference type="PANTHER" id="PTHR36062:SF1">
    <property type="entry name" value="OS01G0687300 PROTEIN"/>
    <property type="match status" value="1"/>
</dbReference>
<dbReference type="OMA" id="RTDFCPE"/>
<proteinExistence type="predicted"/>
<feature type="compositionally biased region" description="Basic and acidic residues" evidence="1">
    <location>
        <begin position="38"/>
        <end position="54"/>
    </location>
</feature>
<evidence type="ECO:0000313" key="3">
    <source>
        <dbReference type="Proteomes" id="UP000026915"/>
    </source>
</evidence>
<feature type="region of interest" description="Disordered" evidence="1">
    <location>
        <begin position="424"/>
        <end position="448"/>
    </location>
</feature>
<dbReference type="PANTHER" id="PTHR36062">
    <property type="entry name" value="OS01G0687300 PROTEIN"/>
    <property type="match status" value="1"/>
</dbReference>
<dbReference type="AlphaFoldDB" id="A0A061E0W2"/>
<dbReference type="EMBL" id="CM001880">
    <property type="protein sequence ID" value="EOX97979.1"/>
    <property type="molecule type" value="Genomic_DNA"/>
</dbReference>
<evidence type="ECO:0000313" key="2">
    <source>
        <dbReference type="EMBL" id="EOX97981.1"/>
    </source>
</evidence>
<dbReference type="EMBL" id="CM001880">
    <property type="protein sequence ID" value="EOX97980.1"/>
    <property type="molecule type" value="Genomic_DNA"/>
</dbReference>
<dbReference type="EMBL" id="CM001880">
    <property type="protein sequence ID" value="EOX97981.1"/>
    <property type="molecule type" value="Genomic_DNA"/>
</dbReference>
<dbReference type="Gramene" id="EOX97979">
    <property type="protein sequence ID" value="EOX97979"/>
    <property type="gene ID" value="TCM_006858"/>
</dbReference>
<gene>
    <name evidence="2" type="ORF">TCM_006858</name>
</gene>
<feature type="region of interest" description="Disordered" evidence="1">
    <location>
        <begin position="83"/>
        <end position="111"/>
    </location>
</feature>
<feature type="region of interest" description="Disordered" evidence="1">
    <location>
        <begin position="36"/>
        <end position="65"/>
    </location>
</feature>
<accession>A0A061E0W2</accession>
<dbReference type="Gramene" id="EOX97980">
    <property type="protein sequence ID" value="EOX97980"/>
    <property type="gene ID" value="TCM_006858"/>
</dbReference>
<dbReference type="Gramene" id="EOX97981">
    <property type="protein sequence ID" value="EOX97981"/>
    <property type="gene ID" value="TCM_006858"/>
</dbReference>
<evidence type="ECO:0000256" key="1">
    <source>
        <dbReference type="SAM" id="MobiDB-lite"/>
    </source>
</evidence>
<protein>
    <submittedName>
        <fullName evidence="2">F-box family protein, putative isoform 1</fullName>
    </submittedName>
</protein>
<dbReference type="STRING" id="3641.A0A061E0W2"/>
<dbReference type="InterPro" id="IPR037476">
    <property type="entry name" value="PCH1"/>
</dbReference>
<dbReference type="InParanoid" id="A0A061E0W2"/>
<keyword evidence="3" id="KW-1185">Reference proteome</keyword>
<sequence>MSNRVAQSDHHSAGTARHSIHHYQAAWMDHWKNTSRKPSTEVHSHLLRKDDHSNSKHHPLLSGPEMETDISNYAQGFREVSEARTVDTMSKNSKMGSRKFGKEVLDGQPPPMFNISGNRESAMASKNNAGTSSKGEVVKYQIDLNNCYNSITMGRSEWAHPEMEFPSRERKFQPEGISRVPEQLVKSHEFLEKNNLAVSTSFQDDIGSSSKIVPYVMNSGVAPMQSVTCQHENIDQVSPVVASKEHFTDGKFCSYSTFWVHEKKADTLFESRKLGSSLSRQRDAPLLLNDQLTNDSQLCSFLNKQSQKVENNSSNRLLPSLGYPEVAKSGKAYDENFLLPKVPRSVHDVKTMRICTTIDSVEELPRGPSKFSQTTHKFFITKKTGVNINEGGQVFKDSIVSPKLKGNMFSEFLSLSPSSGFHGQQGVKLQPLGSSSDSEEKDNVGDVGTSTVCLKHESSVETDAMELDVFQKSHLSSVALCPSDQNIKEIHNSSLFETENATGEEAGDKMANTELPDMNDGLPALPAVANSIDDGETSTSRTQSLDAEHLLSHAEQPSNFKTTACPDDSLGPETSIRWVKRLKLSTSDPFAPGPKSSKIGEGSSCERVNKIFNKISKCSKTSSDATVCGSHVRPELALDQTAMLLKNGDSTSSDSLRKSQDRRLSRSWIQRWCRHRAASPNKKPEAVVLCEPQSAKATLDELEKKRFPSIAAMALMGKAMSVFRPCEFRRSGSLIVWSTST</sequence>